<gene>
    <name evidence="3" type="ORF">GUITHDRAFT_160832</name>
</gene>
<dbReference type="PaxDb" id="55529-EKX54192"/>
<name>L1K0Q6_GUITC</name>
<evidence type="ECO:0000313" key="3">
    <source>
        <dbReference type="EMBL" id="EKX54192.1"/>
    </source>
</evidence>
<evidence type="ECO:0000256" key="1">
    <source>
        <dbReference type="SAM" id="SignalP"/>
    </source>
</evidence>
<evidence type="ECO:0000313" key="4">
    <source>
        <dbReference type="EnsemblProtists" id="EKX54192"/>
    </source>
</evidence>
<proteinExistence type="predicted"/>
<dbReference type="Proteomes" id="UP000011087">
    <property type="component" value="Unassembled WGS sequence"/>
</dbReference>
<reference evidence="5" key="2">
    <citation type="submission" date="2012-11" db="EMBL/GenBank/DDBJ databases">
        <authorList>
            <person name="Kuo A."/>
            <person name="Curtis B.A."/>
            <person name="Tanifuji G."/>
            <person name="Burki F."/>
            <person name="Gruber A."/>
            <person name="Irimia M."/>
            <person name="Maruyama S."/>
            <person name="Arias M.C."/>
            <person name="Ball S.G."/>
            <person name="Gile G.H."/>
            <person name="Hirakawa Y."/>
            <person name="Hopkins J.F."/>
            <person name="Rensing S.A."/>
            <person name="Schmutz J."/>
            <person name="Symeonidi A."/>
            <person name="Elias M."/>
            <person name="Eveleigh R.J."/>
            <person name="Herman E.K."/>
            <person name="Klute M.J."/>
            <person name="Nakayama T."/>
            <person name="Obornik M."/>
            <person name="Reyes-Prieto A."/>
            <person name="Armbrust E.V."/>
            <person name="Aves S.J."/>
            <person name="Beiko R.G."/>
            <person name="Coutinho P."/>
            <person name="Dacks J.B."/>
            <person name="Durnford D.G."/>
            <person name="Fast N.M."/>
            <person name="Green B.R."/>
            <person name="Grisdale C."/>
            <person name="Hempe F."/>
            <person name="Henrissat B."/>
            <person name="Hoppner M.P."/>
            <person name="Ishida K.-I."/>
            <person name="Kim E."/>
            <person name="Koreny L."/>
            <person name="Kroth P.G."/>
            <person name="Liu Y."/>
            <person name="Malik S.-B."/>
            <person name="Maier U.G."/>
            <person name="McRose D."/>
            <person name="Mock T."/>
            <person name="Neilson J.A."/>
            <person name="Onodera N.T."/>
            <person name="Poole A.M."/>
            <person name="Pritham E.J."/>
            <person name="Richards T.A."/>
            <person name="Rocap G."/>
            <person name="Roy S.W."/>
            <person name="Sarai C."/>
            <person name="Schaack S."/>
            <person name="Shirato S."/>
            <person name="Slamovits C.H."/>
            <person name="Spencer D.F."/>
            <person name="Suzuki S."/>
            <person name="Worden A.Z."/>
            <person name="Zauner S."/>
            <person name="Barry K."/>
            <person name="Bell C."/>
            <person name="Bharti A.K."/>
            <person name="Crow J.A."/>
            <person name="Grimwood J."/>
            <person name="Kramer R."/>
            <person name="Lindquist E."/>
            <person name="Lucas S."/>
            <person name="Salamov A."/>
            <person name="McFadden G.I."/>
            <person name="Lane C.E."/>
            <person name="Keeling P.J."/>
            <person name="Gray M.W."/>
            <person name="Grigoriev I.V."/>
            <person name="Archibald J.M."/>
        </authorList>
    </citation>
    <scope>NUCLEOTIDE SEQUENCE</scope>
    <source>
        <strain evidence="5">CCMP2712</strain>
    </source>
</reference>
<dbReference type="Gene3D" id="3.10.450.50">
    <property type="match status" value="1"/>
</dbReference>
<keyword evidence="1" id="KW-0732">Signal</keyword>
<dbReference type="RefSeq" id="XP_005841172.1">
    <property type="nucleotide sequence ID" value="XM_005841115.1"/>
</dbReference>
<dbReference type="OrthoDB" id="539593at2759"/>
<feature type="domain" description="YchJ-like middle NTF2-like" evidence="2">
    <location>
        <begin position="117"/>
        <end position="231"/>
    </location>
</feature>
<evidence type="ECO:0000259" key="2">
    <source>
        <dbReference type="Pfam" id="PF17775"/>
    </source>
</evidence>
<sequence>MTHSNWLQRPGQGHLLLVCVILVSAVDAYHLQPSFQLRGKAPNAVDSRSIASSLSRRRPASLRMQANTEVSPDLKYLVVQNRVPVNPRTTPCACGSGFMYERCCGRWHSSENPPLDPVELIRARYSAFAYCLPDFLMRTTARKSPEYNTNQAMWRRELIDFCQSYSFQTNGGEILGVNVEECQFTEKDRAYVQFRARMLGPGSKLVEFWERSVLERSNAKGRQGCWYYLKGSLLEYQGPLI</sequence>
<dbReference type="KEGG" id="gtt:GUITHDRAFT_160832"/>
<dbReference type="EnsemblProtists" id="EKX54192">
    <property type="protein sequence ID" value="EKX54192"/>
    <property type="gene ID" value="GUITHDRAFT_160832"/>
</dbReference>
<keyword evidence="5" id="KW-1185">Reference proteome</keyword>
<dbReference type="OMA" id="FHIGESE"/>
<dbReference type="HOGENOM" id="CLU_1153558_0_0_1"/>
<organism evidence="3">
    <name type="scientific">Guillardia theta (strain CCMP2712)</name>
    <name type="common">Cryptophyte</name>
    <dbReference type="NCBI Taxonomy" id="905079"/>
    <lineage>
        <taxon>Eukaryota</taxon>
        <taxon>Cryptophyceae</taxon>
        <taxon>Pyrenomonadales</taxon>
        <taxon>Geminigeraceae</taxon>
        <taxon>Guillardia</taxon>
    </lineage>
</organism>
<dbReference type="InterPro" id="IPR048469">
    <property type="entry name" value="YchJ-like_M"/>
</dbReference>
<dbReference type="SUPFAM" id="SSF54427">
    <property type="entry name" value="NTF2-like"/>
    <property type="match status" value="1"/>
</dbReference>
<dbReference type="Pfam" id="PF17775">
    <property type="entry name" value="YchJ_M-like"/>
    <property type="match status" value="1"/>
</dbReference>
<protein>
    <recommendedName>
        <fullName evidence="2">YchJ-like middle NTF2-like domain-containing protein</fullName>
    </recommendedName>
</protein>
<dbReference type="GeneID" id="17310715"/>
<reference evidence="3 5" key="1">
    <citation type="journal article" date="2012" name="Nature">
        <title>Algal genomes reveal evolutionary mosaicism and the fate of nucleomorphs.</title>
        <authorList>
            <consortium name="DOE Joint Genome Institute"/>
            <person name="Curtis B.A."/>
            <person name="Tanifuji G."/>
            <person name="Burki F."/>
            <person name="Gruber A."/>
            <person name="Irimia M."/>
            <person name="Maruyama S."/>
            <person name="Arias M.C."/>
            <person name="Ball S.G."/>
            <person name="Gile G.H."/>
            <person name="Hirakawa Y."/>
            <person name="Hopkins J.F."/>
            <person name="Kuo A."/>
            <person name="Rensing S.A."/>
            <person name="Schmutz J."/>
            <person name="Symeonidi A."/>
            <person name="Elias M."/>
            <person name="Eveleigh R.J."/>
            <person name="Herman E.K."/>
            <person name="Klute M.J."/>
            <person name="Nakayama T."/>
            <person name="Obornik M."/>
            <person name="Reyes-Prieto A."/>
            <person name="Armbrust E.V."/>
            <person name="Aves S.J."/>
            <person name="Beiko R.G."/>
            <person name="Coutinho P."/>
            <person name="Dacks J.B."/>
            <person name="Durnford D.G."/>
            <person name="Fast N.M."/>
            <person name="Green B.R."/>
            <person name="Grisdale C.J."/>
            <person name="Hempel F."/>
            <person name="Henrissat B."/>
            <person name="Hoppner M.P."/>
            <person name="Ishida K."/>
            <person name="Kim E."/>
            <person name="Koreny L."/>
            <person name="Kroth P.G."/>
            <person name="Liu Y."/>
            <person name="Malik S.B."/>
            <person name="Maier U.G."/>
            <person name="McRose D."/>
            <person name="Mock T."/>
            <person name="Neilson J.A."/>
            <person name="Onodera N.T."/>
            <person name="Poole A.M."/>
            <person name="Pritham E.J."/>
            <person name="Richards T.A."/>
            <person name="Rocap G."/>
            <person name="Roy S.W."/>
            <person name="Sarai C."/>
            <person name="Schaack S."/>
            <person name="Shirato S."/>
            <person name="Slamovits C.H."/>
            <person name="Spencer D.F."/>
            <person name="Suzuki S."/>
            <person name="Worden A.Z."/>
            <person name="Zauner S."/>
            <person name="Barry K."/>
            <person name="Bell C."/>
            <person name="Bharti A.K."/>
            <person name="Crow J.A."/>
            <person name="Grimwood J."/>
            <person name="Kramer R."/>
            <person name="Lindquist E."/>
            <person name="Lucas S."/>
            <person name="Salamov A."/>
            <person name="McFadden G.I."/>
            <person name="Lane C.E."/>
            <person name="Keeling P.J."/>
            <person name="Gray M.W."/>
            <person name="Grigoriev I.V."/>
            <person name="Archibald J.M."/>
        </authorList>
    </citation>
    <scope>NUCLEOTIDE SEQUENCE</scope>
    <source>
        <strain evidence="3 5">CCMP2712</strain>
    </source>
</reference>
<feature type="signal peptide" evidence="1">
    <location>
        <begin position="1"/>
        <end position="28"/>
    </location>
</feature>
<dbReference type="EMBL" id="JH992968">
    <property type="protein sequence ID" value="EKX54192.1"/>
    <property type="molecule type" value="Genomic_DNA"/>
</dbReference>
<dbReference type="AlphaFoldDB" id="L1K0Q6"/>
<reference evidence="4" key="3">
    <citation type="submission" date="2016-03" db="UniProtKB">
        <authorList>
            <consortium name="EnsemblProtists"/>
        </authorList>
    </citation>
    <scope>IDENTIFICATION</scope>
</reference>
<evidence type="ECO:0000313" key="5">
    <source>
        <dbReference type="Proteomes" id="UP000011087"/>
    </source>
</evidence>
<feature type="chain" id="PRO_5008772194" description="YchJ-like middle NTF2-like domain-containing protein" evidence="1">
    <location>
        <begin position="29"/>
        <end position="241"/>
    </location>
</feature>
<dbReference type="InterPro" id="IPR032710">
    <property type="entry name" value="NTF2-like_dom_sf"/>
</dbReference>
<accession>L1K0Q6</accession>